<evidence type="ECO:0000313" key="11">
    <source>
        <dbReference type="Proteomes" id="UP000245469"/>
    </source>
</evidence>
<dbReference type="GO" id="GO:0030295">
    <property type="term" value="F:protein kinase activator activity"/>
    <property type="evidence" value="ECO:0007669"/>
    <property type="project" value="TreeGrafter"/>
</dbReference>
<evidence type="ECO:0000256" key="2">
    <source>
        <dbReference type="ARBA" id="ARBA00004236"/>
    </source>
</evidence>
<dbReference type="InterPro" id="IPR029016">
    <property type="entry name" value="GAF-like_dom_sf"/>
</dbReference>
<feature type="domain" description="Histidine kinase" evidence="9">
    <location>
        <begin position="344"/>
        <end position="564"/>
    </location>
</feature>
<evidence type="ECO:0000256" key="8">
    <source>
        <dbReference type="ARBA" id="ARBA00039401"/>
    </source>
</evidence>
<dbReference type="CDD" id="cd00082">
    <property type="entry name" value="HisKA"/>
    <property type="match status" value="1"/>
</dbReference>
<evidence type="ECO:0000256" key="6">
    <source>
        <dbReference type="ARBA" id="ARBA00022777"/>
    </source>
</evidence>
<dbReference type="SUPFAM" id="SSF55781">
    <property type="entry name" value="GAF domain-like"/>
    <property type="match status" value="1"/>
</dbReference>
<dbReference type="InterPro" id="IPR004358">
    <property type="entry name" value="Sig_transdc_His_kin-like_C"/>
</dbReference>
<evidence type="ECO:0000256" key="4">
    <source>
        <dbReference type="ARBA" id="ARBA00022553"/>
    </source>
</evidence>
<reference evidence="10 11" key="1">
    <citation type="submission" date="2018-03" db="EMBL/GenBank/DDBJ databases">
        <title>Genomic Encyclopedia of Archaeal and Bacterial Type Strains, Phase II (KMG-II): from individual species to whole genera.</title>
        <authorList>
            <person name="Goeker M."/>
        </authorList>
    </citation>
    <scope>NUCLEOTIDE SEQUENCE [LARGE SCALE GENOMIC DNA]</scope>
    <source>
        <strain evidence="10 11">DSM 44889</strain>
    </source>
</reference>
<dbReference type="Gene3D" id="1.10.287.130">
    <property type="match status" value="1"/>
</dbReference>
<keyword evidence="6" id="KW-0418">Kinase</keyword>
<gene>
    <name evidence="10" type="ORF">BXY45_10161</name>
</gene>
<keyword evidence="11" id="KW-1185">Reference proteome</keyword>
<comment type="subcellular location">
    <subcellularLocation>
        <location evidence="2">Cell membrane</location>
    </subcellularLocation>
</comment>
<dbReference type="AlphaFoldDB" id="A0A316B0R7"/>
<dbReference type="GO" id="GO:0005886">
    <property type="term" value="C:plasma membrane"/>
    <property type="evidence" value="ECO:0007669"/>
    <property type="project" value="UniProtKB-SubCell"/>
</dbReference>
<dbReference type="Gene3D" id="3.30.450.20">
    <property type="entry name" value="PAS domain"/>
    <property type="match status" value="1"/>
</dbReference>
<evidence type="ECO:0000256" key="1">
    <source>
        <dbReference type="ARBA" id="ARBA00000085"/>
    </source>
</evidence>
<dbReference type="SUPFAM" id="SSF55785">
    <property type="entry name" value="PYP-like sensor domain (PAS domain)"/>
    <property type="match status" value="1"/>
</dbReference>
<dbReference type="InterPro" id="IPR003594">
    <property type="entry name" value="HATPase_dom"/>
</dbReference>
<dbReference type="InterPro" id="IPR050351">
    <property type="entry name" value="BphY/WalK/GraS-like"/>
</dbReference>
<dbReference type="Gene3D" id="3.30.450.40">
    <property type="match status" value="1"/>
</dbReference>
<dbReference type="PROSITE" id="PS50109">
    <property type="entry name" value="HIS_KIN"/>
    <property type="match status" value="1"/>
</dbReference>
<dbReference type="PANTHER" id="PTHR42878">
    <property type="entry name" value="TWO-COMPONENT HISTIDINE KINASE"/>
    <property type="match status" value="1"/>
</dbReference>
<dbReference type="Gene3D" id="3.30.565.10">
    <property type="entry name" value="Histidine kinase-like ATPase, C-terminal domain"/>
    <property type="match status" value="1"/>
</dbReference>
<dbReference type="InterPro" id="IPR005467">
    <property type="entry name" value="His_kinase_dom"/>
</dbReference>
<comment type="caution">
    <text evidence="10">The sequence shown here is derived from an EMBL/GenBank/DDBJ whole genome shotgun (WGS) entry which is preliminary data.</text>
</comment>
<dbReference type="InterPro" id="IPR035965">
    <property type="entry name" value="PAS-like_dom_sf"/>
</dbReference>
<dbReference type="SUPFAM" id="SSF55874">
    <property type="entry name" value="ATPase domain of HSP90 chaperone/DNA topoisomerase II/histidine kinase"/>
    <property type="match status" value="1"/>
</dbReference>
<organism evidence="10 11">
    <name type="scientific">Quadrisphaera granulorum</name>
    <dbReference type="NCBI Taxonomy" id="317664"/>
    <lineage>
        <taxon>Bacteria</taxon>
        <taxon>Bacillati</taxon>
        <taxon>Actinomycetota</taxon>
        <taxon>Actinomycetes</taxon>
        <taxon>Kineosporiales</taxon>
        <taxon>Kineosporiaceae</taxon>
        <taxon>Quadrisphaera</taxon>
    </lineage>
</organism>
<dbReference type="InterPro" id="IPR003661">
    <property type="entry name" value="HisK_dim/P_dom"/>
</dbReference>
<evidence type="ECO:0000256" key="5">
    <source>
        <dbReference type="ARBA" id="ARBA00022679"/>
    </source>
</evidence>
<comment type="catalytic activity">
    <reaction evidence="1">
        <text>ATP + protein L-histidine = ADP + protein N-phospho-L-histidine.</text>
        <dbReference type="EC" id="2.7.13.3"/>
    </reaction>
</comment>
<dbReference type="InterPro" id="IPR036097">
    <property type="entry name" value="HisK_dim/P_sf"/>
</dbReference>
<dbReference type="SUPFAM" id="SSF47384">
    <property type="entry name" value="Homodimeric domain of signal transducing histidine kinase"/>
    <property type="match status" value="1"/>
</dbReference>
<dbReference type="GO" id="GO:0000155">
    <property type="term" value="F:phosphorelay sensor kinase activity"/>
    <property type="evidence" value="ECO:0007669"/>
    <property type="project" value="InterPro"/>
</dbReference>
<evidence type="ECO:0000313" key="10">
    <source>
        <dbReference type="EMBL" id="PWJ56087.1"/>
    </source>
</evidence>
<proteinExistence type="predicted"/>
<protein>
    <recommendedName>
        <fullName evidence="8">Sensor-like histidine kinase SenX3</fullName>
        <ecNumber evidence="3">2.7.13.3</ecNumber>
    </recommendedName>
</protein>
<evidence type="ECO:0000259" key="9">
    <source>
        <dbReference type="PROSITE" id="PS50109"/>
    </source>
</evidence>
<keyword evidence="7" id="KW-0902">Two-component regulatory system</keyword>
<dbReference type="EC" id="2.7.13.3" evidence="3"/>
<name>A0A316B0R7_9ACTN</name>
<keyword evidence="4" id="KW-0597">Phosphoprotein</keyword>
<dbReference type="RefSeq" id="WP_109772312.1">
    <property type="nucleotide sequence ID" value="NZ_QGDQ01000001.1"/>
</dbReference>
<keyword evidence="5" id="KW-0808">Transferase</keyword>
<dbReference type="PRINTS" id="PR00344">
    <property type="entry name" value="BCTRLSENSOR"/>
</dbReference>
<dbReference type="Pfam" id="PF00512">
    <property type="entry name" value="HisKA"/>
    <property type="match status" value="1"/>
</dbReference>
<dbReference type="Pfam" id="PF02518">
    <property type="entry name" value="HATPase_c"/>
    <property type="match status" value="1"/>
</dbReference>
<dbReference type="SMART" id="SM00388">
    <property type="entry name" value="HisKA"/>
    <property type="match status" value="1"/>
</dbReference>
<dbReference type="PANTHER" id="PTHR42878:SF15">
    <property type="entry name" value="BACTERIOPHYTOCHROME"/>
    <property type="match status" value="1"/>
</dbReference>
<dbReference type="SMART" id="SM00387">
    <property type="entry name" value="HATPase_c"/>
    <property type="match status" value="1"/>
</dbReference>
<dbReference type="InterPro" id="IPR036890">
    <property type="entry name" value="HATPase_C_sf"/>
</dbReference>
<sequence length="564" mass="58138">MPSRPVEPGATAAGLPLPRQVAAPVVTTLPTTAVATTATTPATTGTSRSRAALLRRVRAVTGWPWASIELPEQLLPTSLAFAAAERRSAVHLPDAAALPHLASNPWVDGRIARTRAVAAVPVLGPQGRLLGVLLARDEVPHPADAEREEALSDLANLASGMLLAERQQRSLGGLAAAVAAADQRVAVAQAGLEDRHDLLEAVLETADVGVVALNGAGRVTVLNPIVRAWAGLPEELDATAAARAATTALCTDTAGTVLAAVRGPLLATLDSGTETRTEVVFAASSATSSGGDAEVTCVCRTRALTTASGARVGVVASLTDVTAEREAQAELERSNAELEAFAGIAAHDLRSPLTVVDGYLEVLEEDAEARGDARAAAWSATARRSAGRMASLLQALLAYASVGAPDQVRREPVAVRALLEAVLADLAVPGDAVVVLPPASTSSPSRAAEVTGDPVQLHQLLTNLVGNALKFTRPGEPAHVTCAVREDADEWEITVADRGPGVPLDQRTAVFRAFERGTHRRGGAPGHGLGLATAQRIVARHGGHIALDETPGGGLTVRVRLPRP</sequence>
<dbReference type="GO" id="GO:0007234">
    <property type="term" value="P:osmosensory signaling via phosphorelay pathway"/>
    <property type="evidence" value="ECO:0007669"/>
    <property type="project" value="TreeGrafter"/>
</dbReference>
<accession>A0A316B0R7</accession>
<evidence type="ECO:0000256" key="3">
    <source>
        <dbReference type="ARBA" id="ARBA00012438"/>
    </source>
</evidence>
<dbReference type="Proteomes" id="UP000245469">
    <property type="component" value="Unassembled WGS sequence"/>
</dbReference>
<evidence type="ECO:0000256" key="7">
    <source>
        <dbReference type="ARBA" id="ARBA00023012"/>
    </source>
</evidence>
<dbReference type="GO" id="GO:0000156">
    <property type="term" value="F:phosphorelay response regulator activity"/>
    <property type="evidence" value="ECO:0007669"/>
    <property type="project" value="TreeGrafter"/>
</dbReference>
<dbReference type="EMBL" id="QGDQ01000001">
    <property type="protein sequence ID" value="PWJ56087.1"/>
    <property type="molecule type" value="Genomic_DNA"/>
</dbReference>